<evidence type="ECO:0000256" key="3">
    <source>
        <dbReference type="ARBA" id="ARBA00022857"/>
    </source>
</evidence>
<keyword evidence="8" id="KW-0560">Oxidoreductase</keyword>
<evidence type="ECO:0000256" key="6">
    <source>
        <dbReference type="ARBA" id="ARBA00048202"/>
    </source>
</evidence>
<dbReference type="Gene3D" id="3.40.50.720">
    <property type="entry name" value="NAD(P)-binding Rossmann-like Domain"/>
    <property type="match status" value="1"/>
</dbReference>
<keyword evidence="3" id="KW-0521">NADP</keyword>
<organism evidence="8 9">
    <name type="scientific">Halomonas elongata</name>
    <dbReference type="NCBI Taxonomy" id="2746"/>
    <lineage>
        <taxon>Bacteria</taxon>
        <taxon>Pseudomonadati</taxon>
        <taxon>Pseudomonadota</taxon>
        <taxon>Gammaproteobacteria</taxon>
        <taxon>Oceanospirillales</taxon>
        <taxon>Halomonadaceae</taxon>
        <taxon>Halomonas</taxon>
    </lineage>
</organism>
<dbReference type="GO" id="GO:0005886">
    <property type="term" value="C:plasma membrane"/>
    <property type="evidence" value="ECO:0007669"/>
    <property type="project" value="TreeGrafter"/>
</dbReference>
<reference evidence="8 9" key="1">
    <citation type="submission" date="2016-06" db="EMBL/GenBank/DDBJ databases">
        <title>Genome sequence of halotolerant plant growth promoting strain of Halomonas elongata HEK1 isolated from salterns of Rann of Kutch, Gujarat, India.</title>
        <authorList>
            <person name="Gaba S."/>
            <person name="Singh R.N."/>
            <person name="Abrol S."/>
            <person name="Kaushik R."/>
            <person name="Saxena A.K."/>
        </authorList>
    </citation>
    <scope>NUCLEOTIDE SEQUENCE [LARGE SCALE GENOMIC DNA]</scope>
    <source>
        <strain evidence="8 9">HEK1</strain>
    </source>
</reference>
<name>A0A1B8P791_HALEL</name>
<gene>
    <name evidence="8" type="primary">pntAA</name>
    <name evidence="8" type="ORF">A8U91_02540</name>
</gene>
<dbReference type="Proteomes" id="UP000092504">
    <property type="component" value="Unassembled WGS sequence"/>
</dbReference>
<dbReference type="GO" id="GO:0050661">
    <property type="term" value="F:NADP binding"/>
    <property type="evidence" value="ECO:0007669"/>
    <property type="project" value="TreeGrafter"/>
</dbReference>
<evidence type="ECO:0000313" key="9">
    <source>
        <dbReference type="Proteomes" id="UP000092504"/>
    </source>
</evidence>
<feature type="region of interest" description="Disordered" evidence="7">
    <location>
        <begin position="60"/>
        <end position="79"/>
    </location>
</feature>
<dbReference type="AlphaFoldDB" id="A0A1B8P791"/>
<dbReference type="PANTHER" id="PTHR10160">
    <property type="entry name" value="NAD(P) TRANSHYDROGENASE"/>
    <property type="match status" value="1"/>
</dbReference>
<evidence type="ECO:0000313" key="8">
    <source>
        <dbReference type="EMBL" id="OBX38154.1"/>
    </source>
</evidence>
<proteinExistence type="predicted"/>
<evidence type="ECO:0000256" key="5">
    <source>
        <dbReference type="ARBA" id="ARBA00023027"/>
    </source>
</evidence>
<dbReference type="EMBL" id="MAJD01000001">
    <property type="protein sequence ID" value="OBX38154.1"/>
    <property type="molecule type" value="Genomic_DNA"/>
</dbReference>
<dbReference type="GO" id="GO:0008750">
    <property type="term" value="F:proton-translocating NAD(P)+ transhydrogenase activity"/>
    <property type="evidence" value="ECO:0007669"/>
    <property type="project" value="UniProtKB-EC"/>
</dbReference>
<evidence type="ECO:0000256" key="2">
    <source>
        <dbReference type="ARBA" id="ARBA00012943"/>
    </source>
</evidence>
<dbReference type="EC" id="7.1.1.1" evidence="2"/>
<comment type="caution">
    <text evidence="8">The sequence shown here is derived from an EMBL/GenBank/DDBJ whole genome shotgun (WGS) entry which is preliminary data.</text>
</comment>
<evidence type="ECO:0000256" key="4">
    <source>
        <dbReference type="ARBA" id="ARBA00022967"/>
    </source>
</evidence>
<protein>
    <recommendedName>
        <fullName evidence="2">proton-translocating NAD(P)(+) transhydrogenase</fullName>
        <ecNumber evidence="2">7.1.1.1</ecNumber>
    </recommendedName>
</protein>
<dbReference type="PANTHER" id="PTHR10160:SF19">
    <property type="entry name" value="PROTON-TRANSLOCATING NAD(P)(+) TRANSHYDROGENASE"/>
    <property type="match status" value="1"/>
</dbReference>
<comment type="catalytic activity">
    <reaction evidence="6">
        <text>NAD(+) + NADPH + H(+)(in) = NADH + NADP(+) + H(+)(out)</text>
        <dbReference type="Rhea" id="RHEA:47992"/>
        <dbReference type="ChEBI" id="CHEBI:15378"/>
        <dbReference type="ChEBI" id="CHEBI:57540"/>
        <dbReference type="ChEBI" id="CHEBI:57783"/>
        <dbReference type="ChEBI" id="CHEBI:57945"/>
        <dbReference type="ChEBI" id="CHEBI:58349"/>
        <dbReference type="EC" id="7.1.1.1"/>
    </reaction>
</comment>
<keyword evidence="4" id="KW-1278">Translocase</keyword>
<evidence type="ECO:0000256" key="1">
    <source>
        <dbReference type="ARBA" id="ARBA00003943"/>
    </source>
</evidence>
<evidence type="ECO:0000256" key="7">
    <source>
        <dbReference type="SAM" id="MobiDB-lite"/>
    </source>
</evidence>
<accession>A0A1B8P791</accession>
<dbReference type="GO" id="GO:0016491">
    <property type="term" value="F:oxidoreductase activity"/>
    <property type="evidence" value="ECO:0007669"/>
    <property type="project" value="UniProtKB-KW"/>
</dbReference>
<sequence>MMMTAAGTLNPSRVFIMGPASPACRRLPPPSAWSDGGSLRRAPAARDQILSVGAKPIELDLDTSSSEGKGGYASQQDDDFLNRQREQMSSVLAQQDVVVTTAAIRAPKPRC</sequence>
<dbReference type="GO" id="GO:0006740">
    <property type="term" value="P:NADPH regeneration"/>
    <property type="evidence" value="ECO:0007669"/>
    <property type="project" value="TreeGrafter"/>
</dbReference>
<keyword evidence="5" id="KW-0520">NAD</keyword>
<comment type="function">
    <text evidence="1">The transhydrogenation between NADH and NADP is coupled to respiration and ATP hydrolysis and functions as a proton pump across the membrane.</text>
</comment>